<dbReference type="AlphaFoldDB" id="A0A1F4VGN6"/>
<dbReference type="Proteomes" id="UP000177763">
    <property type="component" value="Unassembled WGS sequence"/>
</dbReference>
<name>A0A1F4VGN6_UNCKA</name>
<sequence>MIKNVHDNDASVGLVKYGYLSIGVNAVDIKEYLHKHVLNKSELPLHNKVELEELFRNFSSFEGKRKLIRYISSILDCPVFMLDEDLSLFIAVGFSTYIKRNEMFGDELHSLLTFLDNPEFIQKTLADNFTLYPICFCFDFVLEDKIVTSLCAVSTTLIDNMVLGVVGKTDINFDLVVPLLNYISRKAI</sequence>
<dbReference type="STRING" id="1802630.A3H26_01870"/>
<evidence type="ECO:0000313" key="1">
    <source>
        <dbReference type="EMBL" id="OGC56319.1"/>
    </source>
</evidence>
<evidence type="ECO:0008006" key="3">
    <source>
        <dbReference type="Google" id="ProtNLM"/>
    </source>
</evidence>
<gene>
    <name evidence="1" type="ORF">A3H26_01870</name>
</gene>
<organism evidence="1 2">
    <name type="scientific">candidate division WWE3 bacterium RIFCSPLOWO2_12_FULL_36_10</name>
    <dbReference type="NCBI Taxonomy" id="1802630"/>
    <lineage>
        <taxon>Bacteria</taxon>
        <taxon>Katanobacteria</taxon>
    </lineage>
</organism>
<accession>A0A1F4VGN6</accession>
<reference evidence="1 2" key="1">
    <citation type="journal article" date="2016" name="Nat. Commun.">
        <title>Thousands of microbial genomes shed light on interconnected biogeochemical processes in an aquifer system.</title>
        <authorList>
            <person name="Anantharaman K."/>
            <person name="Brown C.T."/>
            <person name="Hug L.A."/>
            <person name="Sharon I."/>
            <person name="Castelle C.J."/>
            <person name="Probst A.J."/>
            <person name="Thomas B.C."/>
            <person name="Singh A."/>
            <person name="Wilkins M.J."/>
            <person name="Karaoz U."/>
            <person name="Brodie E.L."/>
            <person name="Williams K.H."/>
            <person name="Hubbard S.S."/>
            <person name="Banfield J.F."/>
        </authorList>
    </citation>
    <scope>NUCLEOTIDE SEQUENCE [LARGE SCALE GENOMIC DNA]</scope>
</reference>
<evidence type="ECO:0000313" key="2">
    <source>
        <dbReference type="Proteomes" id="UP000177763"/>
    </source>
</evidence>
<protein>
    <recommendedName>
        <fullName evidence="3">Heat-inducible transcription repressor HrcA C-terminal domain-containing protein</fullName>
    </recommendedName>
</protein>
<comment type="caution">
    <text evidence="1">The sequence shown here is derived from an EMBL/GenBank/DDBJ whole genome shotgun (WGS) entry which is preliminary data.</text>
</comment>
<proteinExistence type="predicted"/>
<dbReference type="EMBL" id="MEVN01000040">
    <property type="protein sequence ID" value="OGC56319.1"/>
    <property type="molecule type" value="Genomic_DNA"/>
</dbReference>